<protein>
    <recommendedName>
        <fullName evidence="2">Stage 0 sporulation protein A homolog</fullName>
    </recommendedName>
</protein>
<evidence type="ECO:0000259" key="12">
    <source>
        <dbReference type="PROSITE" id="PS50110"/>
    </source>
</evidence>
<comment type="subcellular location">
    <subcellularLocation>
        <location evidence="1">Cytoplasm</location>
    </subcellularLocation>
</comment>
<dbReference type="PRINTS" id="PR00032">
    <property type="entry name" value="HTHARAC"/>
</dbReference>
<dbReference type="InterPro" id="IPR018062">
    <property type="entry name" value="HTH_AraC-typ_CS"/>
</dbReference>
<dbReference type="Gene3D" id="1.10.10.60">
    <property type="entry name" value="Homeodomain-like"/>
    <property type="match status" value="2"/>
</dbReference>
<evidence type="ECO:0000256" key="2">
    <source>
        <dbReference type="ARBA" id="ARBA00018672"/>
    </source>
</evidence>
<evidence type="ECO:0000259" key="11">
    <source>
        <dbReference type="PROSITE" id="PS01124"/>
    </source>
</evidence>
<evidence type="ECO:0000256" key="5">
    <source>
        <dbReference type="ARBA" id="ARBA00023012"/>
    </source>
</evidence>
<dbReference type="SUPFAM" id="SSF52172">
    <property type="entry name" value="CheY-like"/>
    <property type="match status" value="1"/>
</dbReference>
<dbReference type="InterPro" id="IPR051552">
    <property type="entry name" value="HptR"/>
</dbReference>
<dbReference type="PANTHER" id="PTHR42713">
    <property type="entry name" value="HISTIDINE KINASE-RELATED"/>
    <property type="match status" value="1"/>
</dbReference>
<dbReference type="InterPro" id="IPR020449">
    <property type="entry name" value="Tscrpt_reg_AraC-type_HTH"/>
</dbReference>
<dbReference type="AlphaFoldDB" id="A0A6N2V9C7"/>
<evidence type="ECO:0000256" key="10">
    <source>
        <dbReference type="PROSITE-ProRule" id="PRU00169"/>
    </source>
</evidence>
<evidence type="ECO:0000313" key="13">
    <source>
        <dbReference type="EMBL" id="VYT26103.1"/>
    </source>
</evidence>
<dbReference type="SUPFAM" id="SSF46689">
    <property type="entry name" value="Homeodomain-like"/>
    <property type="match status" value="2"/>
</dbReference>
<evidence type="ECO:0000256" key="1">
    <source>
        <dbReference type="ARBA" id="ARBA00004496"/>
    </source>
</evidence>
<accession>A0A6N2V9C7</accession>
<keyword evidence="8" id="KW-0804">Transcription</keyword>
<proteinExistence type="predicted"/>
<comment type="function">
    <text evidence="9">May play the central regulatory role in sporulation. It may be an element of the effector pathway responsible for the activation of sporulation genes in response to nutritional stress. Spo0A may act in concert with spo0H (a sigma factor) to control the expression of some genes that are critical to the sporulation process.</text>
</comment>
<dbReference type="InterPro" id="IPR011006">
    <property type="entry name" value="CheY-like_superfamily"/>
</dbReference>
<dbReference type="GO" id="GO:0043565">
    <property type="term" value="F:sequence-specific DNA binding"/>
    <property type="evidence" value="ECO:0007669"/>
    <property type="project" value="InterPro"/>
</dbReference>
<dbReference type="RefSeq" id="WP_156354965.1">
    <property type="nucleotide sequence ID" value="NZ_CACRST010000025.1"/>
</dbReference>
<name>A0A6N2V9C7_9FIRM</name>
<dbReference type="InterPro" id="IPR018060">
    <property type="entry name" value="HTH_AraC"/>
</dbReference>
<keyword evidence="4 10" id="KW-0597">Phosphoprotein</keyword>
<keyword evidence="7" id="KW-0238">DNA-binding</keyword>
<dbReference type="InterPro" id="IPR009057">
    <property type="entry name" value="Homeodomain-like_sf"/>
</dbReference>
<feature type="domain" description="Response regulatory" evidence="12">
    <location>
        <begin position="3"/>
        <end position="120"/>
    </location>
</feature>
<dbReference type="SMART" id="SM00448">
    <property type="entry name" value="REC"/>
    <property type="match status" value="1"/>
</dbReference>
<dbReference type="Pfam" id="PF12833">
    <property type="entry name" value="HTH_18"/>
    <property type="match status" value="1"/>
</dbReference>
<evidence type="ECO:0000256" key="9">
    <source>
        <dbReference type="ARBA" id="ARBA00024867"/>
    </source>
</evidence>
<dbReference type="EMBL" id="CACRST010000025">
    <property type="protein sequence ID" value="VYT26103.1"/>
    <property type="molecule type" value="Genomic_DNA"/>
</dbReference>
<dbReference type="SMART" id="SM00342">
    <property type="entry name" value="HTH_ARAC"/>
    <property type="match status" value="1"/>
</dbReference>
<dbReference type="CDD" id="cd17536">
    <property type="entry name" value="REC_YesN-like"/>
    <property type="match status" value="1"/>
</dbReference>
<dbReference type="Gene3D" id="3.40.50.2300">
    <property type="match status" value="1"/>
</dbReference>
<dbReference type="GO" id="GO:0003700">
    <property type="term" value="F:DNA-binding transcription factor activity"/>
    <property type="evidence" value="ECO:0007669"/>
    <property type="project" value="InterPro"/>
</dbReference>
<dbReference type="PROSITE" id="PS00041">
    <property type="entry name" value="HTH_ARAC_FAMILY_1"/>
    <property type="match status" value="1"/>
</dbReference>
<dbReference type="PROSITE" id="PS50110">
    <property type="entry name" value="RESPONSE_REGULATORY"/>
    <property type="match status" value="1"/>
</dbReference>
<keyword evidence="3" id="KW-0963">Cytoplasm</keyword>
<evidence type="ECO:0000256" key="3">
    <source>
        <dbReference type="ARBA" id="ARBA00022490"/>
    </source>
</evidence>
<reference evidence="13" key="1">
    <citation type="submission" date="2019-11" db="EMBL/GenBank/DDBJ databases">
        <authorList>
            <person name="Feng L."/>
        </authorList>
    </citation>
    <scope>NUCLEOTIDE SEQUENCE</scope>
    <source>
        <strain evidence="13">BgluceraseaLFYP119</strain>
    </source>
</reference>
<dbReference type="PANTHER" id="PTHR42713:SF3">
    <property type="entry name" value="TRANSCRIPTIONAL REGULATORY PROTEIN HPTR"/>
    <property type="match status" value="1"/>
</dbReference>
<dbReference type="InterPro" id="IPR001789">
    <property type="entry name" value="Sig_transdc_resp-reg_receiver"/>
</dbReference>
<evidence type="ECO:0000256" key="6">
    <source>
        <dbReference type="ARBA" id="ARBA00023015"/>
    </source>
</evidence>
<keyword evidence="6" id="KW-0805">Transcription regulation</keyword>
<dbReference type="PROSITE" id="PS01124">
    <property type="entry name" value="HTH_ARAC_FAMILY_2"/>
    <property type="match status" value="1"/>
</dbReference>
<evidence type="ECO:0000256" key="7">
    <source>
        <dbReference type="ARBA" id="ARBA00023125"/>
    </source>
</evidence>
<sequence>MWKVAAADDEAYLRTALQKLMNWEKMGCELIRVVNNGKELLQCVEEEHPDIVITDIRMPEVDGLEVCRQIYETYPDIQVIILSAYTDFEYARTAIRYDVADYVLKLSVLEELPPAVEKVTEKLKKQKKDLEEELVKVPEKKAAESLYEQIQDYIEKNYSKKITLNDIAEELHANSSYLSRLYKKESGQNIFDVILQKRIKKAKEYMKTTDKKIYEISQLVGFDDTGYFSRVFRRYYGISPKEYQSGKRGMDEEE</sequence>
<evidence type="ECO:0000256" key="4">
    <source>
        <dbReference type="ARBA" id="ARBA00022553"/>
    </source>
</evidence>
<gene>
    <name evidence="13" type="ORF">BGLFYP119_02505</name>
</gene>
<keyword evidence="5" id="KW-0902">Two-component regulatory system</keyword>
<organism evidence="13">
    <name type="scientific">Blautia glucerasea</name>
    <dbReference type="NCBI Taxonomy" id="536633"/>
    <lineage>
        <taxon>Bacteria</taxon>
        <taxon>Bacillati</taxon>
        <taxon>Bacillota</taxon>
        <taxon>Clostridia</taxon>
        <taxon>Lachnospirales</taxon>
        <taxon>Lachnospiraceae</taxon>
        <taxon>Blautia</taxon>
    </lineage>
</organism>
<dbReference type="Pfam" id="PF00072">
    <property type="entry name" value="Response_reg"/>
    <property type="match status" value="1"/>
</dbReference>
<feature type="domain" description="HTH araC/xylS-type" evidence="11">
    <location>
        <begin position="148"/>
        <end position="246"/>
    </location>
</feature>
<dbReference type="GO" id="GO:0005737">
    <property type="term" value="C:cytoplasm"/>
    <property type="evidence" value="ECO:0007669"/>
    <property type="project" value="UniProtKB-SubCell"/>
</dbReference>
<feature type="modified residue" description="4-aspartylphosphate" evidence="10">
    <location>
        <position position="55"/>
    </location>
</feature>
<evidence type="ECO:0000256" key="8">
    <source>
        <dbReference type="ARBA" id="ARBA00023163"/>
    </source>
</evidence>
<dbReference type="GO" id="GO:0000160">
    <property type="term" value="P:phosphorelay signal transduction system"/>
    <property type="evidence" value="ECO:0007669"/>
    <property type="project" value="UniProtKB-KW"/>
</dbReference>